<protein>
    <recommendedName>
        <fullName evidence="1">DUF6035 domain-containing protein</fullName>
    </recommendedName>
</protein>
<organism evidence="2 3">
    <name type="scientific">Brevundimonas intermedia</name>
    <dbReference type="NCBI Taxonomy" id="74315"/>
    <lineage>
        <taxon>Bacteria</taxon>
        <taxon>Pseudomonadati</taxon>
        <taxon>Pseudomonadota</taxon>
        <taxon>Alphaproteobacteria</taxon>
        <taxon>Caulobacterales</taxon>
        <taxon>Caulobacteraceae</taxon>
        <taxon>Brevundimonas</taxon>
    </lineage>
</organism>
<evidence type="ECO:0000313" key="2">
    <source>
        <dbReference type="EMBL" id="GLK47777.1"/>
    </source>
</evidence>
<dbReference type="Pfam" id="PF19500">
    <property type="entry name" value="DUF6035"/>
    <property type="match status" value="1"/>
</dbReference>
<name>A0ABQ5T5E0_9CAUL</name>
<dbReference type="EMBL" id="BSFD01000002">
    <property type="protein sequence ID" value="GLK47777.1"/>
    <property type="molecule type" value="Genomic_DNA"/>
</dbReference>
<comment type="caution">
    <text evidence="2">The sequence shown here is derived from an EMBL/GenBank/DDBJ whole genome shotgun (WGS) entry which is preliminary data.</text>
</comment>
<dbReference type="Proteomes" id="UP001143509">
    <property type="component" value="Unassembled WGS sequence"/>
</dbReference>
<dbReference type="InterPro" id="IPR046099">
    <property type="entry name" value="DUF6035"/>
</dbReference>
<evidence type="ECO:0000313" key="3">
    <source>
        <dbReference type="Proteomes" id="UP001143509"/>
    </source>
</evidence>
<accession>A0ABQ5T5E0</accession>
<feature type="domain" description="DUF6035" evidence="1">
    <location>
        <begin position="91"/>
        <end position="215"/>
    </location>
</feature>
<reference evidence="2" key="1">
    <citation type="journal article" date="2014" name="Int. J. Syst. Evol. Microbiol.">
        <title>Complete genome of a new Firmicutes species belonging to the dominant human colonic microbiota ('Ruminococcus bicirculans') reveals two chromosomes and a selective capacity to utilize plant glucans.</title>
        <authorList>
            <consortium name="NISC Comparative Sequencing Program"/>
            <person name="Wegmann U."/>
            <person name="Louis P."/>
            <person name="Goesmann A."/>
            <person name="Henrissat B."/>
            <person name="Duncan S.H."/>
            <person name="Flint H.J."/>
        </authorList>
    </citation>
    <scope>NUCLEOTIDE SEQUENCE</scope>
    <source>
        <strain evidence="2">VKM B-1499</strain>
    </source>
</reference>
<evidence type="ECO:0000259" key="1">
    <source>
        <dbReference type="Pfam" id="PF19500"/>
    </source>
</evidence>
<gene>
    <name evidence="2" type="ORF">GCM10017620_07500</name>
</gene>
<proteinExistence type="predicted"/>
<sequence>MERVTDLSTGATITSDQLLAIDPDRYQKIRRNAAAARREGAAAYVCEQCGHGVYAPKEARTCLPYWRHHKGAPTTCPWWTGDPATVDQRSAAQFQGAQESPLHSWLKHQVGEILAIDPATEAGSIHIDEYLRGETGHRRPDVRAINNGRSLALEIQLSSTQLPIIDSREHFYGREGYHLVWLTWKFQPVPRRLLLTAFLDIFYSHNKNLFSLDEQVLAQSREEGRFLVRCHWEDGRDWRSAIFALSDLQWPASGLPYAVAPWNVDYLRRWREAVVEGHLPWQARQDLLQELVERVALTGVEPRDLDTLQIPVLVSLILSLELRQPVATKQSNLVEMLNTFFSNSEERHKFAGLIRRVAGATDQLAALQKPSVARKLRASLTSPQITQGSVEGRIVHALFPDILMRSAA</sequence>
<reference evidence="2" key="2">
    <citation type="submission" date="2023-01" db="EMBL/GenBank/DDBJ databases">
        <authorList>
            <person name="Sun Q."/>
            <person name="Evtushenko L."/>
        </authorList>
    </citation>
    <scope>NUCLEOTIDE SEQUENCE</scope>
    <source>
        <strain evidence="2">VKM B-1499</strain>
    </source>
</reference>
<keyword evidence="3" id="KW-1185">Reference proteome</keyword>